<dbReference type="Pfam" id="PF01487">
    <property type="entry name" value="DHquinase_I"/>
    <property type="match status" value="1"/>
</dbReference>
<dbReference type="SUPFAM" id="SSF51569">
    <property type="entry name" value="Aldolase"/>
    <property type="match status" value="1"/>
</dbReference>
<keyword evidence="3" id="KW-0456">Lyase</keyword>
<comment type="catalytic activity">
    <reaction evidence="1">
        <text>3-dehydroquinate = 3-dehydroshikimate + H2O</text>
        <dbReference type="Rhea" id="RHEA:21096"/>
        <dbReference type="ChEBI" id="CHEBI:15377"/>
        <dbReference type="ChEBI" id="CHEBI:16630"/>
        <dbReference type="ChEBI" id="CHEBI:32364"/>
        <dbReference type="EC" id="4.2.1.10"/>
    </reaction>
</comment>
<dbReference type="EMBL" id="MCRM02000007">
    <property type="protein sequence ID" value="PNV75332.1"/>
    <property type="molecule type" value="Genomic_DNA"/>
</dbReference>
<dbReference type="PANTHER" id="PTHR43699">
    <property type="entry name" value="3-DEHYDROQUINATE DEHYDRATASE"/>
    <property type="match status" value="1"/>
</dbReference>
<evidence type="ECO:0000256" key="2">
    <source>
        <dbReference type="ARBA" id="ARBA00012060"/>
    </source>
</evidence>
<dbReference type="EC" id="4.2.1.10" evidence="2"/>
<accession>A0ABX4YJZ9</accession>
<evidence type="ECO:0000313" key="6">
    <source>
        <dbReference type="Proteomes" id="UP000094669"/>
    </source>
</evidence>
<dbReference type="Gene3D" id="3.20.20.70">
    <property type="entry name" value="Aldolase class I"/>
    <property type="match status" value="1"/>
</dbReference>
<proteinExistence type="predicted"/>
<reference evidence="5" key="1">
    <citation type="submission" date="2018-01" db="EMBL/GenBank/DDBJ databases">
        <title>Genomic characterization of Leptospira inadai serogroup Lyme isolated from captured rat in Brazil and comparative analysis with human reference strain.</title>
        <authorList>
            <person name="Moreno L.Z."/>
            <person name="Loureiro A.P."/>
            <person name="Miraglia F."/>
            <person name="Kremer F.S."/>
            <person name="Eslabao M.R."/>
            <person name="Dellagostin O.A."/>
            <person name="Lilenbaum W."/>
            <person name="Moreno A.M."/>
        </authorList>
    </citation>
    <scope>NUCLEOTIDE SEQUENCE [LARGE SCALE GENOMIC DNA]</scope>
    <source>
        <strain evidence="5">M34/99</strain>
    </source>
</reference>
<dbReference type="PANTHER" id="PTHR43699:SF1">
    <property type="entry name" value="3-DEHYDROQUINATE DEHYDRATASE"/>
    <property type="match status" value="1"/>
</dbReference>
<gene>
    <name evidence="5" type="ORF">BES34_008725</name>
</gene>
<comment type="caution">
    <text evidence="5">The sequence shown here is derived from an EMBL/GenBank/DDBJ whole genome shotgun (WGS) entry which is preliminary data.</text>
</comment>
<sequence length="242" mass="27610">MENPEKIFIILTLDEEEFFNLKELPTADFLEIRLDLFQNSQGKTAAISEAINKLNARIILTYRQPEDSSLKAKSVWTQEDVAPLLKNLNIGKHYLDLELDKDNSIFANVDEADFGIIQSIHSFTGILGLEELEFYFRTVAEESLGAKHMDLPFDRILKIAVMPNTESDVLAFRNSSLKISQLVQKRSPRLGYCSILMGERGQKDRIFPERLGSRFTYTCLGEPKAPGQINLETLLHERNEKS</sequence>
<dbReference type="InterPro" id="IPR013785">
    <property type="entry name" value="Aldolase_TIM"/>
</dbReference>
<dbReference type="RefSeq" id="WP_010416422.1">
    <property type="nucleotide sequence ID" value="NZ_MCRM02000007.1"/>
</dbReference>
<keyword evidence="6" id="KW-1185">Reference proteome</keyword>
<evidence type="ECO:0000256" key="1">
    <source>
        <dbReference type="ARBA" id="ARBA00001864"/>
    </source>
</evidence>
<evidence type="ECO:0000313" key="5">
    <source>
        <dbReference type="EMBL" id="PNV75332.1"/>
    </source>
</evidence>
<dbReference type="CDD" id="cd00502">
    <property type="entry name" value="DHQase_I"/>
    <property type="match status" value="1"/>
</dbReference>
<dbReference type="InterPro" id="IPR001381">
    <property type="entry name" value="DHquinase_I"/>
</dbReference>
<organism evidence="5 6">
    <name type="scientific">Leptospira inadai serovar Lyme</name>
    <dbReference type="NCBI Taxonomy" id="293084"/>
    <lineage>
        <taxon>Bacteria</taxon>
        <taxon>Pseudomonadati</taxon>
        <taxon>Spirochaetota</taxon>
        <taxon>Spirochaetia</taxon>
        <taxon>Leptospirales</taxon>
        <taxon>Leptospiraceae</taxon>
        <taxon>Leptospira</taxon>
    </lineage>
</organism>
<evidence type="ECO:0000256" key="4">
    <source>
        <dbReference type="ARBA" id="ARBA00023270"/>
    </source>
</evidence>
<protein>
    <recommendedName>
        <fullName evidence="2">3-dehydroquinate dehydratase</fullName>
        <ecNumber evidence="2">4.2.1.10</ecNumber>
    </recommendedName>
</protein>
<dbReference type="InterPro" id="IPR050146">
    <property type="entry name" value="Type-I_3-dehydroquinase"/>
</dbReference>
<keyword evidence="4" id="KW-0704">Schiff base</keyword>
<dbReference type="Proteomes" id="UP000094669">
    <property type="component" value="Unassembled WGS sequence"/>
</dbReference>
<evidence type="ECO:0000256" key="3">
    <source>
        <dbReference type="ARBA" id="ARBA00023239"/>
    </source>
</evidence>
<name>A0ABX4YJZ9_9LEPT</name>